<sequence>MKQLYLPLEARPVWWSLCGGFSCSGECGGWSVDCNSPEI</sequence>
<comment type="caution">
    <text evidence="2">The sequence shown here is derived from an EMBL/GenBank/DDBJ whole genome shotgun (WGS) entry which is preliminary data.</text>
</comment>
<proteinExistence type="predicted"/>
<dbReference type="Proteomes" id="UP001632038">
    <property type="component" value="Unassembled WGS sequence"/>
</dbReference>
<keyword evidence="4" id="KW-1185">Reference proteome</keyword>
<dbReference type="PROSITE" id="PS51257">
    <property type="entry name" value="PROKAR_LIPOPROTEIN"/>
    <property type="match status" value="1"/>
</dbReference>
<evidence type="ECO:0000313" key="4">
    <source>
        <dbReference type="Proteomes" id="UP001632038"/>
    </source>
</evidence>
<evidence type="ECO:0000313" key="3">
    <source>
        <dbReference type="EMBL" id="KAL3654528.1"/>
    </source>
</evidence>
<protein>
    <submittedName>
        <fullName evidence="2">Uncharacterized protein</fullName>
    </submittedName>
</protein>
<reference evidence="2" key="2">
    <citation type="submission" date="2024-11" db="EMBL/GenBank/DDBJ databases">
        <authorList>
            <person name="Burger M."/>
            <person name="Chory J."/>
        </authorList>
    </citation>
    <scope>NUCLEOTIDE SEQUENCE</scope>
    <source>
        <strain evidence="2">Tecolote</strain>
        <tissue evidence="2">Flower</tissue>
    </source>
</reference>
<dbReference type="EMBL" id="JAVIJP010000004">
    <property type="protein sequence ID" value="KAL3654525.1"/>
    <property type="molecule type" value="Genomic_DNA"/>
</dbReference>
<gene>
    <name evidence="2" type="ORF">CASFOL_001510</name>
    <name evidence="3" type="ORF">CASFOL_001513</name>
    <name evidence="1" type="ORF">CASFOL_042922</name>
</gene>
<dbReference type="AlphaFoldDB" id="A0ABD3EJE0"/>
<dbReference type="EMBL" id="JAVIJP010000004">
    <property type="protein sequence ID" value="KAL3654528.1"/>
    <property type="molecule type" value="Genomic_DNA"/>
</dbReference>
<name>A0ABD3EJE0_9LAMI</name>
<reference evidence="2 4" key="1">
    <citation type="journal article" date="2024" name="IScience">
        <title>Strigolactones Initiate the Formation of Haustorium-like Structures in Castilleja.</title>
        <authorList>
            <person name="Buerger M."/>
            <person name="Peterson D."/>
            <person name="Chory J."/>
        </authorList>
    </citation>
    <scope>NUCLEOTIDE SEQUENCE</scope>
    <source>
        <strain evidence="2">Tecolote</strain>
        <tissue evidence="2">Flower</tissue>
    </source>
</reference>
<organism evidence="2 4">
    <name type="scientific">Castilleja foliolosa</name>
    <dbReference type="NCBI Taxonomy" id="1961234"/>
    <lineage>
        <taxon>Eukaryota</taxon>
        <taxon>Viridiplantae</taxon>
        <taxon>Streptophyta</taxon>
        <taxon>Embryophyta</taxon>
        <taxon>Tracheophyta</taxon>
        <taxon>Spermatophyta</taxon>
        <taxon>Magnoliopsida</taxon>
        <taxon>eudicotyledons</taxon>
        <taxon>Gunneridae</taxon>
        <taxon>Pentapetalae</taxon>
        <taxon>asterids</taxon>
        <taxon>lamiids</taxon>
        <taxon>Lamiales</taxon>
        <taxon>Orobanchaceae</taxon>
        <taxon>Pedicularideae</taxon>
        <taxon>Castillejinae</taxon>
        <taxon>Castilleja</taxon>
    </lineage>
</organism>
<accession>A0ABD3EJE0</accession>
<evidence type="ECO:0000313" key="1">
    <source>
        <dbReference type="EMBL" id="KAL3613231.1"/>
    </source>
</evidence>
<evidence type="ECO:0000313" key="2">
    <source>
        <dbReference type="EMBL" id="KAL3654525.1"/>
    </source>
</evidence>
<dbReference type="EMBL" id="JAVIJP010000162">
    <property type="protein sequence ID" value="KAL3613231.1"/>
    <property type="molecule type" value="Genomic_DNA"/>
</dbReference>